<gene>
    <name evidence="1" type="ORF">RF11_03998</name>
</gene>
<evidence type="ECO:0000313" key="2">
    <source>
        <dbReference type="Proteomes" id="UP000031668"/>
    </source>
</evidence>
<dbReference type="AlphaFoldDB" id="A0A0C2MGE4"/>
<dbReference type="EMBL" id="JWZT01005451">
    <property type="protein sequence ID" value="KII60761.1"/>
    <property type="molecule type" value="Genomic_DNA"/>
</dbReference>
<name>A0A0C2MGE4_THEKT</name>
<organism evidence="1 2">
    <name type="scientific">Thelohanellus kitauei</name>
    <name type="common">Myxosporean</name>
    <dbReference type="NCBI Taxonomy" id="669202"/>
    <lineage>
        <taxon>Eukaryota</taxon>
        <taxon>Metazoa</taxon>
        <taxon>Cnidaria</taxon>
        <taxon>Myxozoa</taxon>
        <taxon>Myxosporea</taxon>
        <taxon>Bivalvulida</taxon>
        <taxon>Platysporina</taxon>
        <taxon>Myxobolidae</taxon>
        <taxon>Thelohanellus</taxon>
    </lineage>
</organism>
<reference evidence="1 2" key="1">
    <citation type="journal article" date="2014" name="Genome Biol. Evol.">
        <title>The genome of the myxosporean Thelohanellus kitauei shows adaptations to nutrient acquisition within its fish host.</title>
        <authorList>
            <person name="Yang Y."/>
            <person name="Xiong J."/>
            <person name="Zhou Z."/>
            <person name="Huo F."/>
            <person name="Miao W."/>
            <person name="Ran C."/>
            <person name="Liu Y."/>
            <person name="Zhang J."/>
            <person name="Feng J."/>
            <person name="Wang M."/>
            <person name="Wang M."/>
            <person name="Wang L."/>
            <person name="Yao B."/>
        </authorList>
    </citation>
    <scope>NUCLEOTIDE SEQUENCE [LARGE SCALE GENOMIC DNA]</scope>
    <source>
        <strain evidence="1">Wuqing</strain>
    </source>
</reference>
<dbReference type="Proteomes" id="UP000031668">
    <property type="component" value="Unassembled WGS sequence"/>
</dbReference>
<sequence>MVGATSVKGESLISLKIYEESTKLCLGLKVKTFDRNLVAGRNLLSTRLRGQCLVIIVLTSVNDNKLPYFGRDVCGRGELSKHTLFEQLNKFLVKQCKRHSVNAELLWRLGACGSLKRKYFRNPTFLVNNRKLLERKLQLLFQEVSLAMPQLLNPFHGGTSSRTESTASRCLATSDRANCFNNGRSRVISKL</sequence>
<proteinExistence type="predicted"/>
<comment type="caution">
    <text evidence="1">The sequence shown here is derived from an EMBL/GenBank/DDBJ whole genome shotgun (WGS) entry which is preliminary data.</text>
</comment>
<accession>A0A0C2MGE4</accession>
<evidence type="ECO:0000313" key="1">
    <source>
        <dbReference type="EMBL" id="KII60761.1"/>
    </source>
</evidence>
<keyword evidence="2" id="KW-1185">Reference proteome</keyword>
<protein>
    <submittedName>
        <fullName evidence="1">Uncharacterized protein</fullName>
    </submittedName>
</protein>